<dbReference type="eggNOG" id="COG4907">
    <property type="taxonomic scope" value="Bacteria"/>
</dbReference>
<proteinExistence type="predicted"/>
<dbReference type="STRING" id="1286171.EAL2_c07910"/>
<gene>
    <name evidence="3" type="ORF">EAL2_c07910</name>
</gene>
<dbReference type="Pfam" id="PF09972">
    <property type="entry name" value="DUF2207"/>
    <property type="match status" value="1"/>
</dbReference>
<feature type="transmembrane region" description="Helical" evidence="1">
    <location>
        <begin position="12"/>
        <end position="30"/>
    </location>
</feature>
<evidence type="ECO:0000313" key="4">
    <source>
        <dbReference type="Proteomes" id="UP000019591"/>
    </source>
</evidence>
<dbReference type="KEGG" id="eac:EAL2_c07910"/>
<dbReference type="Proteomes" id="UP000019591">
    <property type="component" value="Chromosome"/>
</dbReference>
<evidence type="ECO:0000313" key="3">
    <source>
        <dbReference type="EMBL" id="AHM56091.1"/>
    </source>
</evidence>
<accession>W8U562</accession>
<dbReference type="HOGENOM" id="CLU_1728635_0_0_9"/>
<keyword evidence="1" id="KW-1133">Transmembrane helix</keyword>
<name>W8U562_PEPAC</name>
<evidence type="ECO:0000256" key="1">
    <source>
        <dbReference type="SAM" id="Phobius"/>
    </source>
</evidence>
<dbReference type="AlphaFoldDB" id="W8U562"/>
<keyword evidence="4" id="KW-1185">Reference proteome</keyword>
<dbReference type="RefSeq" id="WP_025435122.1">
    <property type="nucleotide sequence ID" value="NZ_CP007452.1"/>
</dbReference>
<protein>
    <recommendedName>
        <fullName evidence="2">DUF2207 domain-containing protein</fullName>
    </recommendedName>
</protein>
<reference evidence="3 4" key="1">
    <citation type="journal article" date="2014" name="Genome Announc.">
        <title>Complete Genome Sequence of Amino Acid-Utilizing Eubacterium acidaminophilum al-2 (DSM 3953).</title>
        <authorList>
            <person name="Poehlein A."/>
            <person name="Andreesen J.R."/>
            <person name="Daniel R."/>
        </authorList>
    </citation>
    <scope>NUCLEOTIDE SEQUENCE [LARGE SCALE GENOMIC DNA]</scope>
    <source>
        <strain evidence="3 4">DSM 3953</strain>
    </source>
</reference>
<keyword evidence="1" id="KW-0812">Transmembrane</keyword>
<evidence type="ECO:0000259" key="2">
    <source>
        <dbReference type="Pfam" id="PF09972"/>
    </source>
</evidence>
<sequence length="151" mass="16613">MKNQRKSIEPNLYAASTIIVILVFAFVTLLKGPAFADEMTYEIPSMNVVADVGKDGSVHVVENLEYYFSGEGHGIYRSLGTSGSEGIEILKLSTADSQGETVFTRNDSGQEGTYQLFQEGDNITLKIFKNTTDSGRIFRIEYLVKGAAKKI</sequence>
<dbReference type="EMBL" id="CP007452">
    <property type="protein sequence ID" value="AHM56091.1"/>
    <property type="molecule type" value="Genomic_DNA"/>
</dbReference>
<dbReference type="PATRIC" id="fig|1286171.3.peg.736"/>
<dbReference type="OrthoDB" id="9767603at2"/>
<keyword evidence="1" id="KW-0472">Membrane</keyword>
<dbReference type="InterPro" id="IPR018702">
    <property type="entry name" value="DUF2207"/>
</dbReference>
<feature type="domain" description="DUF2207" evidence="2">
    <location>
        <begin position="42"/>
        <end position="149"/>
    </location>
</feature>
<organism evidence="3 4">
    <name type="scientific">Peptoclostridium acidaminophilum DSM 3953</name>
    <dbReference type="NCBI Taxonomy" id="1286171"/>
    <lineage>
        <taxon>Bacteria</taxon>
        <taxon>Bacillati</taxon>
        <taxon>Bacillota</taxon>
        <taxon>Clostridia</taxon>
        <taxon>Peptostreptococcales</taxon>
        <taxon>Peptoclostridiaceae</taxon>
        <taxon>Peptoclostridium</taxon>
    </lineage>
</organism>